<feature type="non-terminal residue" evidence="1">
    <location>
        <position position="1"/>
    </location>
</feature>
<name>A0A820PG26_9BILA</name>
<accession>A0A820PG26</accession>
<organism evidence="1 2">
    <name type="scientific">Adineta steineri</name>
    <dbReference type="NCBI Taxonomy" id="433720"/>
    <lineage>
        <taxon>Eukaryota</taxon>
        <taxon>Metazoa</taxon>
        <taxon>Spiralia</taxon>
        <taxon>Gnathifera</taxon>
        <taxon>Rotifera</taxon>
        <taxon>Eurotatoria</taxon>
        <taxon>Bdelloidea</taxon>
        <taxon>Adinetida</taxon>
        <taxon>Adinetidae</taxon>
        <taxon>Adineta</taxon>
    </lineage>
</organism>
<protein>
    <submittedName>
        <fullName evidence="1">Uncharacterized protein</fullName>
    </submittedName>
</protein>
<dbReference type="EMBL" id="CAJOAZ010027018">
    <property type="protein sequence ID" value="CAF4406303.1"/>
    <property type="molecule type" value="Genomic_DNA"/>
</dbReference>
<sequence length="32" mass="3646">HGNLIARQMLDVAVRVESIRPFACNQMVNIIH</sequence>
<gene>
    <name evidence="1" type="ORF">OXD698_LOCUS51758</name>
</gene>
<proteinExistence type="predicted"/>
<reference evidence="1" key="1">
    <citation type="submission" date="2021-02" db="EMBL/GenBank/DDBJ databases">
        <authorList>
            <person name="Nowell W R."/>
        </authorList>
    </citation>
    <scope>NUCLEOTIDE SEQUENCE</scope>
</reference>
<evidence type="ECO:0000313" key="2">
    <source>
        <dbReference type="Proteomes" id="UP000663844"/>
    </source>
</evidence>
<evidence type="ECO:0000313" key="1">
    <source>
        <dbReference type="EMBL" id="CAF4406303.1"/>
    </source>
</evidence>
<dbReference type="AlphaFoldDB" id="A0A820PG26"/>
<dbReference type="Proteomes" id="UP000663844">
    <property type="component" value="Unassembled WGS sequence"/>
</dbReference>
<comment type="caution">
    <text evidence="1">The sequence shown here is derived from an EMBL/GenBank/DDBJ whole genome shotgun (WGS) entry which is preliminary data.</text>
</comment>